<dbReference type="Pfam" id="PF07693">
    <property type="entry name" value="KAP_NTPase"/>
    <property type="match status" value="1"/>
</dbReference>
<keyword evidence="4" id="KW-1185">Reference proteome</keyword>
<dbReference type="GeneID" id="83057311"/>
<evidence type="ECO:0000256" key="1">
    <source>
        <dbReference type="SAM" id="Phobius"/>
    </source>
</evidence>
<dbReference type="EMBL" id="CP016757">
    <property type="protein sequence ID" value="ANZ44593.1"/>
    <property type="molecule type" value="Genomic_DNA"/>
</dbReference>
<accession>A0A1B2I3T1</accession>
<feature type="domain" description="KAP NTPase" evidence="2">
    <location>
        <begin position="190"/>
        <end position="460"/>
    </location>
</feature>
<organism evidence="3 4">
    <name type="scientific">Cloacibacillus porcorum</name>
    <dbReference type="NCBI Taxonomy" id="1197717"/>
    <lineage>
        <taxon>Bacteria</taxon>
        <taxon>Thermotogati</taxon>
        <taxon>Synergistota</taxon>
        <taxon>Synergistia</taxon>
        <taxon>Synergistales</taxon>
        <taxon>Synergistaceae</taxon>
        <taxon>Cloacibacillus</taxon>
    </lineage>
</organism>
<dbReference type="SUPFAM" id="SSF52540">
    <property type="entry name" value="P-loop containing nucleoside triphosphate hydrolases"/>
    <property type="match status" value="1"/>
</dbReference>
<evidence type="ECO:0000259" key="2">
    <source>
        <dbReference type="Pfam" id="PF07693"/>
    </source>
</evidence>
<keyword evidence="1" id="KW-1133">Transmembrane helix</keyword>
<feature type="transmembrane region" description="Helical" evidence="1">
    <location>
        <begin position="81"/>
        <end position="106"/>
    </location>
</feature>
<proteinExistence type="predicted"/>
<sequence length="863" mass="101043">MYSISSIKNYFSLTFKNKKLSCIMTSLTFFALLIIADELNLLSRLYFHYIAIFSLNIQIILLIITFSIIVILLVKHQVIKALSVTSIVLIDYYLFVLCLVLVEYSILLKFIGYQGCKIYIVIVLIILLALVILARIIAFYFTRMQSEEYKSTFYDICDIYRNNFIKADNTNVPILVEERDVHYDLLNRGHIIDSLFNAITYSKPDLSYVIGLEGEWGSGKTTIINIVKDGIKENNSEHYEYVIVDKFSPWLYENQEAFLLGMFDSILEASGINYSFLQSRKSIANISEFLSSNRTSSIIKTLFCSQHGLSNRINDIKAEINRYLENNNKVIVFFIDDLDRSEPENIVFLFKALSLILDFKRTIYVLSYDPEQISKIFECELKIDKRYIEKIINMIVKLDTPNTNNLKGIYSTCLRNILSAYENKPEKMENYDLLINCISSNINNMRNFKRLINSILYTPMVNETHLYKPDLLGLEYIKYCNRELYQKIYEHKIFFVSHDGIDDQEIYSAQLASEEFQEDASTFFADLNNKSENKLYINLLSDMFPNTSKDFSANSQFDRVQPERDTEEVAENVRICSARYFDLYFSYLTNDFIDIRNNVINYIYKINNDAIFPDINISDMNSDKQKLYFEYFHLFIEKISPQKRLSTAITFFKCMYYVDDSSGFFYFSARRRAILIISNLLNKLNLTEIEDFILKVSQAYSKIAIIYQILRNMERDNGTHLTRIQELYKNMCDTIVSKKIDLYLNENYHFHNIIGLLAHYEKSTKIIKDYMLNIISTRNIYRVLGDAISFNIGNNYNYYISKDTYNLLLNGIDIDRFIREHPPKTDSEKFVLSVYQSSNQEGNEVPCTSSTPINLSEEFLFNL</sequence>
<protein>
    <recommendedName>
        <fullName evidence="2">KAP NTPase domain-containing protein</fullName>
    </recommendedName>
</protein>
<dbReference type="InterPro" id="IPR011646">
    <property type="entry name" value="KAP_P-loop"/>
</dbReference>
<dbReference type="KEGG" id="cpor:BED41_05515"/>
<dbReference type="Gene3D" id="3.40.50.300">
    <property type="entry name" value="P-loop containing nucleotide triphosphate hydrolases"/>
    <property type="match status" value="1"/>
</dbReference>
<keyword evidence="1" id="KW-0472">Membrane</keyword>
<dbReference type="InterPro" id="IPR027417">
    <property type="entry name" value="P-loop_NTPase"/>
</dbReference>
<gene>
    <name evidence="3" type="ORF">BED41_05515</name>
</gene>
<feature type="transmembrane region" description="Helical" evidence="1">
    <location>
        <begin position="118"/>
        <end position="141"/>
    </location>
</feature>
<dbReference type="OrthoDB" id="9806479at2"/>
<dbReference type="AlphaFoldDB" id="A0A1B2I3T1"/>
<dbReference type="RefSeq" id="WP_066743880.1">
    <property type="nucleotide sequence ID" value="NZ_CP016757.1"/>
</dbReference>
<evidence type="ECO:0000313" key="4">
    <source>
        <dbReference type="Proteomes" id="UP000093044"/>
    </source>
</evidence>
<reference evidence="3" key="1">
    <citation type="submission" date="2016-08" db="EMBL/GenBank/DDBJ databases">
        <title>Complete genome of Cloacibacillus porcorum.</title>
        <authorList>
            <person name="Looft T."/>
            <person name="Bayles D.O."/>
            <person name="Alt D.P."/>
        </authorList>
    </citation>
    <scope>NUCLEOTIDE SEQUENCE [LARGE SCALE GENOMIC DNA]</scope>
    <source>
        <strain evidence="3">CL-84</strain>
    </source>
</reference>
<dbReference type="Proteomes" id="UP000093044">
    <property type="component" value="Chromosome"/>
</dbReference>
<keyword evidence="1" id="KW-0812">Transmembrane</keyword>
<name>A0A1B2I3T1_9BACT</name>
<feature type="transmembrane region" description="Helical" evidence="1">
    <location>
        <begin position="46"/>
        <end position="74"/>
    </location>
</feature>
<evidence type="ECO:0000313" key="3">
    <source>
        <dbReference type="EMBL" id="ANZ44593.1"/>
    </source>
</evidence>